<organism evidence="1 2">
    <name type="scientific">Mythimna loreyi</name>
    <dbReference type="NCBI Taxonomy" id="667449"/>
    <lineage>
        <taxon>Eukaryota</taxon>
        <taxon>Metazoa</taxon>
        <taxon>Ecdysozoa</taxon>
        <taxon>Arthropoda</taxon>
        <taxon>Hexapoda</taxon>
        <taxon>Insecta</taxon>
        <taxon>Pterygota</taxon>
        <taxon>Neoptera</taxon>
        <taxon>Endopterygota</taxon>
        <taxon>Lepidoptera</taxon>
        <taxon>Glossata</taxon>
        <taxon>Ditrysia</taxon>
        <taxon>Noctuoidea</taxon>
        <taxon>Noctuidae</taxon>
        <taxon>Noctuinae</taxon>
        <taxon>Hadenini</taxon>
        <taxon>Mythimna</taxon>
    </lineage>
</organism>
<comment type="caution">
    <text evidence="1">The sequence shown here is derived from an EMBL/GenBank/DDBJ whole genome shotgun (WGS) entry which is preliminary data.</text>
</comment>
<evidence type="ECO:0000313" key="2">
    <source>
        <dbReference type="Proteomes" id="UP001231649"/>
    </source>
</evidence>
<name>A0ACC2R874_9NEOP</name>
<evidence type="ECO:0000313" key="1">
    <source>
        <dbReference type="EMBL" id="KAJ8736244.1"/>
    </source>
</evidence>
<accession>A0ACC2R874</accession>
<reference evidence="1" key="1">
    <citation type="submission" date="2023-03" db="EMBL/GenBank/DDBJ databases">
        <title>Chromosome-level genomes of two armyworms, Mythimna separata and Mythimna loreyi, provide insights into the biosynthesis and reception of sex pheromones.</title>
        <authorList>
            <person name="Zhao H."/>
        </authorList>
    </citation>
    <scope>NUCLEOTIDE SEQUENCE</scope>
    <source>
        <strain evidence="1">BeijingLab</strain>
    </source>
</reference>
<protein>
    <submittedName>
        <fullName evidence="1">Uncharacterized protein</fullName>
    </submittedName>
</protein>
<proteinExistence type="predicted"/>
<dbReference type="EMBL" id="CM056778">
    <property type="protein sequence ID" value="KAJ8736244.1"/>
    <property type="molecule type" value="Genomic_DNA"/>
</dbReference>
<dbReference type="Proteomes" id="UP001231649">
    <property type="component" value="Chromosome 2"/>
</dbReference>
<gene>
    <name evidence="1" type="ORF">PYW08_006900</name>
</gene>
<sequence length="417" mass="47438">MPHCCAFGCKDTSIVMHSFPNPDKFPERFKAWVNLVGNKLEALTDYDIYKKKRICDIHFTDEHRNRFKRLNALAVPTLYLPGESHRITGVFNLSFNHPTTSTSLPSTSTPDETYSVAATTQEASGVNHPSTSTSLLATTSSDRSHCTATTNFVTMEHNYSVISKLNKKGLLKDARERVGVQFNCIQMRPFHQKLKYLRNEIGRLRKKEQSFKKRLANAEKLCNEAAFQQVTKNMTKPAQLFVHMQLQSTKKPKGRRFSLEEKVMSLSLFKKSPKCYRLLCKYFALPSAKAMMRLLSQIKLVPGINPIVFKKIKKGLAEKDVPDRLCSLIFDEMSIMPQVLYNAHKDELEGFASNQENSFADHALVFMVKGVKNNFKQPIAYYFTSGLKKNELQILIKSVVQHALESSLIVVNTESKL</sequence>
<keyword evidence="2" id="KW-1185">Reference proteome</keyword>